<proteinExistence type="inferred from homology"/>
<dbReference type="Gene3D" id="3.40.50.2000">
    <property type="entry name" value="Glycogen Phosphorylase B"/>
    <property type="match status" value="2"/>
</dbReference>
<keyword evidence="5" id="KW-1185">Reference proteome</keyword>
<protein>
    <submittedName>
        <fullName evidence="4">Glycosyl transferase</fullName>
    </submittedName>
</protein>
<evidence type="ECO:0000259" key="3">
    <source>
        <dbReference type="Pfam" id="PF06722"/>
    </source>
</evidence>
<dbReference type="InterPro" id="IPR006326">
    <property type="entry name" value="UDPGT_MGT-like"/>
</dbReference>
<comment type="similarity">
    <text evidence="1">Belongs to the UDP-glycosyltransferase family.</text>
</comment>
<keyword evidence="2 4" id="KW-0808">Transferase</keyword>
<dbReference type="PANTHER" id="PTHR48050:SF13">
    <property type="entry name" value="STEROL 3-BETA-GLUCOSYLTRANSFERASE UGT80A2"/>
    <property type="match status" value="1"/>
</dbReference>
<dbReference type="SUPFAM" id="SSF53756">
    <property type="entry name" value="UDP-Glycosyltransferase/glycogen phosphorylase"/>
    <property type="match status" value="1"/>
</dbReference>
<evidence type="ECO:0000256" key="1">
    <source>
        <dbReference type="ARBA" id="ARBA00009995"/>
    </source>
</evidence>
<evidence type="ECO:0000313" key="4">
    <source>
        <dbReference type="EMBL" id="MBL1088036.1"/>
    </source>
</evidence>
<dbReference type="InterPro" id="IPR050426">
    <property type="entry name" value="Glycosyltransferase_28"/>
</dbReference>
<accession>A0ABS1MKS5</accession>
<dbReference type="PANTHER" id="PTHR48050">
    <property type="entry name" value="STEROL 3-BETA-GLUCOSYLTRANSFERASE"/>
    <property type="match status" value="1"/>
</dbReference>
<evidence type="ECO:0000256" key="2">
    <source>
        <dbReference type="ARBA" id="ARBA00022679"/>
    </source>
</evidence>
<name>A0ABS1MKS5_9ACTN</name>
<comment type="caution">
    <text evidence="4">The sequence shown here is derived from an EMBL/GenBank/DDBJ whole genome shotgun (WGS) entry which is preliminary data.</text>
</comment>
<organism evidence="4 5">
    <name type="scientific">Streptomyces siderophoricus</name>
    <dbReference type="NCBI Taxonomy" id="2802281"/>
    <lineage>
        <taxon>Bacteria</taxon>
        <taxon>Bacillati</taxon>
        <taxon>Actinomycetota</taxon>
        <taxon>Actinomycetes</taxon>
        <taxon>Kitasatosporales</taxon>
        <taxon>Streptomycetaceae</taxon>
        <taxon>Streptomyces</taxon>
    </lineage>
</organism>
<reference evidence="4 5" key="1">
    <citation type="submission" date="2021-01" db="EMBL/GenBank/DDBJ databases">
        <title>WGS of actinomycetes isolated from Thailand.</title>
        <authorList>
            <person name="Thawai C."/>
        </authorList>
    </citation>
    <scope>NUCLEOTIDE SEQUENCE [LARGE SCALE GENOMIC DNA]</scope>
    <source>
        <strain evidence="4 5">CH9-7</strain>
    </source>
</reference>
<sequence>MPKHLLFVTLAGHGHVNPTLPLVEELVRRGHRVDYATSAEHSEAVIRAGARWVELPSWELMTPPREFGPAEIANFMRHMFTAMRAAYPVLQEHCLNELPDAICYDAMNWSARVVAEKLGIPAVRCIPNFASNETFSLFANFMKSHGGGDHTDSNTNTDSNALTNPFAAALGPECAEFSAEHGVELDPQHLMDVTEKLNLVFIPREFQPAGDSFDERFHFIGPSLGSREQDEPWSPADPDAPVLFISLGTVFNDRPEFYRACIEAFGQGPYQVAMTVGNVDLAELGDIPPTIDVRPRFPQPAVLRHADAFVSHTGMNSTMEALYYGVGLIAVPQMPEQAANAGRVQELGLGEQLDAATVTAESLRAAVARVASDPTVRANLDRMRKVVRESGGAARGADVIEDYLR</sequence>
<evidence type="ECO:0000313" key="5">
    <source>
        <dbReference type="Proteomes" id="UP000629371"/>
    </source>
</evidence>
<dbReference type="NCBIfam" id="TIGR01426">
    <property type="entry name" value="MGT"/>
    <property type="match status" value="1"/>
</dbReference>
<dbReference type="GO" id="GO:0016740">
    <property type="term" value="F:transferase activity"/>
    <property type="evidence" value="ECO:0007669"/>
    <property type="project" value="UniProtKB-KW"/>
</dbReference>
<dbReference type="RefSeq" id="WP_201801248.1">
    <property type="nucleotide sequence ID" value="NZ_JAERRI010000001.1"/>
</dbReference>
<dbReference type="Pfam" id="PF06722">
    <property type="entry name" value="EryCIII-like_C"/>
    <property type="match status" value="1"/>
</dbReference>
<feature type="domain" description="Erythromycin biosynthesis protein CIII-like C-terminal" evidence="3">
    <location>
        <begin position="272"/>
        <end position="385"/>
    </location>
</feature>
<gene>
    <name evidence="4" type="ORF">JK360_01275</name>
</gene>
<dbReference type="EMBL" id="JAERRI010000001">
    <property type="protein sequence ID" value="MBL1088036.1"/>
    <property type="molecule type" value="Genomic_DNA"/>
</dbReference>
<dbReference type="CDD" id="cd03784">
    <property type="entry name" value="GT1_Gtf-like"/>
    <property type="match status" value="1"/>
</dbReference>
<dbReference type="InterPro" id="IPR010610">
    <property type="entry name" value="EryCIII-like_C"/>
</dbReference>
<dbReference type="InterPro" id="IPR002213">
    <property type="entry name" value="UDP_glucos_trans"/>
</dbReference>
<dbReference type="Proteomes" id="UP000629371">
    <property type="component" value="Unassembled WGS sequence"/>
</dbReference>